<dbReference type="PANTHER" id="PTHR35008">
    <property type="entry name" value="BLL4482 PROTEIN-RELATED"/>
    <property type="match status" value="1"/>
</dbReference>
<dbReference type="InterPro" id="IPR036909">
    <property type="entry name" value="Cyt_c-like_dom_sf"/>
</dbReference>
<dbReference type="SUPFAM" id="SSF46626">
    <property type="entry name" value="Cytochrome c"/>
    <property type="match status" value="1"/>
</dbReference>
<dbReference type="PRINTS" id="PR00605">
    <property type="entry name" value="CYTCHROMECIC"/>
</dbReference>
<organism evidence="10 11">
    <name type="scientific">Falsiruegeria mediterranea M17</name>
    <dbReference type="NCBI Taxonomy" id="1200281"/>
    <lineage>
        <taxon>Bacteria</taxon>
        <taxon>Pseudomonadati</taxon>
        <taxon>Pseudomonadota</taxon>
        <taxon>Alphaproteobacteria</taxon>
        <taxon>Rhodobacterales</taxon>
        <taxon>Roseobacteraceae</taxon>
        <taxon>Falsiruegeria</taxon>
    </lineage>
</organism>
<dbReference type="GO" id="GO:0020037">
    <property type="term" value="F:heme binding"/>
    <property type="evidence" value="ECO:0007669"/>
    <property type="project" value="InterPro"/>
</dbReference>
<dbReference type="PANTHER" id="PTHR35008:SF4">
    <property type="entry name" value="BLL4482 PROTEIN"/>
    <property type="match status" value="1"/>
</dbReference>
<evidence type="ECO:0000256" key="3">
    <source>
        <dbReference type="ARBA" id="ARBA00022617"/>
    </source>
</evidence>
<evidence type="ECO:0000256" key="6">
    <source>
        <dbReference type="ARBA" id="ARBA00022982"/>
    </source>
</evidence>
<evidence type="ECO:0000313" key="10">
    <source>
        <dbReference type="EMBL" id="SPJ26543.1"/>
    </source>
</evidence>
<dbReference type="Pfam" id="PF00034">
    <property type="entry name" value="Cytochrom_C"/>
    <property type="match status" value="1"/>
</dbReference>
<evidence type="ECO:0000313" key="11">
    <source>
        <dbReference type="Proteomes" id="UP000244898"/>
    </source>
</evidence>
<dbReference type="GO" id="GO:0005506">
    <property type="term" value="F:iron ion binding"/>
    <property type="evidence" value="ECO:0007669"/>
    <property type="project" value="InterPro"/>
</dbReference>
<dbReference type="InterPro" id="IPR009056">
    <property type="entry name" value="Cyt_c-like_dom"/>
</dbReference>
<dbReference type="EMBL" id="ONZG01000001">
    <property type="protein sequence ID" value="SPJ26543.1"/>
    <property type="molecule type" value="Genomic_DNA"/>
</dbReference>
<comment type="cofactor">
    <cofactor evidence="1">
        <name>heme c</name>
        <dbReference type="ChEBI" id="CHEBI:61717"/>
    </cofactor>
</comment>
<evidence type="ECO:0000256" key="7">
    <source>
        <dbReference type="ARBA" id="ARBA00023004"/>
    </source>
</evidence>
<gene>
    <name evidence="10" type="ORF">TRM7615_00004</name>
</gene>
<keyword evidence="7 8" id="KW-0408">Iron</keyword>
<dbReference type="InterPro" id="IPR008168">
    <property type="entry name" value="Cyt_C_IC"/>
</dbReference>
<keyword evidence="5 8" id="KW-0479">Metal-binding</keyword>
<evidence type="ECO:0000256" key="1">
    <source>
        <dbReference type="ARBA" id="ARBA00001926"/>
    </source>
</evidence>
<keyword evidence="6" id="KW-0249">Electron transport</keyword>
<evidence type="ECO:0000259" key="9">
    <source>
        <dbReference type="PROSITE" id="PS51007"/>
    </source>
</evidence>
<keyword evidence="3 8" id="KW-0349">Heme</keyword>
<evidence type="ECO:0000256" key="8">
    <source>
        <dbReference type="PROSITE-ProRule" id="PRU00433"/>
    </source>
</evidence>
<evidence type="ECO:0000256" key="4">
    <source>
        <dbReference type="ARBA" id="ARBA00022660"/>
    </source>
</evidence>
<evidence type="ECO:0000256" key="2">
    <source>
        <dbReference type="ARBA" id="ARBA00022448"/>
    </source>
</evidence>
<protein>
    <recommendedName>
        <fullName evidence="9">Cytochrome c domain-containing protein</fullName>
    </recommendedName>
</protein>
<evidence type="ECO:0000256" key="5">
    <source>
        <dbReference type="ARBA" id="ARBA00022723"/>
    </source>
</evidence>
<accession>A0A2R8C2I7</accession>
<keyword evidence="2" id="KW-0813">Transport</keyword>
<proteinExistence type="predicted"/>
<keyword evidence="4" id="KW-0679">Respiratory chain</keyword>
<dbReference type="AlphaFoldDB" id="A0A2R8C2I7"/>
<dbReference type="Proteomes" id="UP000244898">
    <property type="component" value="Unassembled WGS sequence"/>
</dbReference>
<keyword evidence="11" id="KW-1185">Reference proteome</keyword>
<name>A0A2R8C2I7_9RHOB</name>
<dbReference type="Gene3D" id="1.10.760.10">
    <property type="entry name" value="Cytochrome c-like domain"/>
    <property type="match status" value="1"/>
</dbReference>
<dbReference type="PROSITE" id="PS51007">
    <property type="entry name" value="CYTC"/>
    <property type="match status" value="1"/>
</dbReference>
<dbReference type="InterPro" id="IPR051459">
    <property type="entry name" value="Cytochrome_c-type_DH"/>
</dbReference>
<feature type="domain" description="Cytochrome c" evidence="9">
    <location>
        <begin position="39"/>
        <end position="140"/>
    </location>
</feature>
<dbReference type="GO" id="GO:0009055">
    <property type="term" value="F:electron transfer activity"/>
    <property type="evidence" value="ECO:0007669"/>
    <property type="project" value="InterPro"/>
</dbReference>
<reference evidence="11" key="1">
    <citation type="submission" date="2018-03" db="EMBL/GenBank/DDBJ databases">
        <authorList>
            <person name="Rodrigo-Torres L."/>
            <person name="Arahal R. D."/>
            <person name="Lucena T."/>
        </authorList>
    </citation>
    <scope>NUCLEOTIDE SEQUENCE [LARGE SCALE GENOMIC DNA]</scope>
    <source>
        <strain evidence="11">CECT 7615</strain>
    </source>
</reference>
<sequence length="161" mass="17445">MNRGAAIIGAAFVVVGGAGIFFWMANAAGSNNGVMPKDVDFTAGQTLYVENCASCHGASLEGQENWQSPGEDGRLPAPPHDETGHTWHHGDQVLFEYTKLGGRALMAAQGMEFDSGMPGFGDQLSDQEIWNILGYIKSTWPDRIQEMQAVRTEGETRKRGN</sequence>